<accession>I3Z989</accession>
<dbReference type="STRING" id="866536.Belba_3300"/>
<dbReference type="Proteomes" id="UP000006050">
    <property type="component" value="Chromosome"/>
</dbReference>
<reference evidence="3" key="1">
    <citation type="submission" date="2012-06" db="EMBL/GenBank/DDBJ databases">
        <title>The complete genome of Belliella baltica DSM 15883.</title>
        <authorList>
            <person name="Lucas S."/>
            <person name="Copeland A."/>
            <person name="Lapidus A."/>
            <person name="Goodwin L."/>
            <person name="Pitluck S."/>
            <person name="Peters L."/>
            <person name="Mikhailova N."/>
            <person name="Davenport K."/>
            <person name="Kyrpides N."/>
            <person name="Mavromatis K."/>
            <person name="Pagani I."/>
            <person name="Ivanova N."/>
            <person name="Ovchinnikova G."/>
            <person name="Zeytun A."/>
            <person name="Detter J.C."/>
            <person name="Han C."/>
            <person name="Land M."/>
            <person name="Hauser L."/>
            <person name="Markowitz V."/>
            <person name="Cheng J.-F."/>
            <person name="Hugenholtz P."/>
            <person name="Woyke T."/>
            <person name="Wu D."/>
            <person name="Tindall B."/>
            <person name="Pomrenke H."/>
            <person name="Brambilla E."/>
            <person name="Klenk H.-P."/>
            <person name="Eisen J.A."/>
        </authorList>
    </citation>
    <scope>NUCLEOTIDE SEQUENCE [LARGE SCALE GENOMIC DNA]</scope>
    <source>
        <strain evidence="3">DSM 15883 / CIP 108006 / LMG 21964 / BA134</strain>
    </source>
</reference>
<dbReference type="PATRIC" id="fig|866536.3.peg.3420"/>
<dbReference type="HOGENOM" id="CLU_093137_0_0_10"/>
<feature type="coiled-coil region" evidence="1">
    <location>
        <begin position="132"/>
        <end position="162"/>
    </location>
</feature>
<sequence>MKERAYFKIRPRFGKAQNPFDIGMPFFWWKGHYDLHFLKRLYERTQDEFGAYYDHHLQFFLQENEEATEIEFFRHVNDIASDELNKLIADDKRESKSKHKSIVQQKKMLRAFLDYLVLIDQWNTTKTKDEIIAEKESEIKELKGVVEQLTQELKEAQKLETEGFINIPESYVLTVVDLFVKLRKQELKDGRELAFAQFGIVWVKMICRYFREDKQPISIDTIRRYFPADLKDLKEKYAEIPSKNKLFDIVPAKKRR</sequence>
<dbReference type="eggNOG" id="ENOG5031D3Q">
    <property type="taxonomic scope" value="Bacteria"/>
</dbReference>
<evidence type="ECO:0000256" key="1">
    <source>
        <dbReference type="SAM" id="Coils"/>
    </source>
</evidence>
<evidence type="ECO:0000313" key="3">
    <source>
        <dbReference type="Proteomes" id="UP000006050"/>
    </source>
</evidence>
<keyword evidence="1" id="KW-0175">Coiled coil</keyword>
<organism evidence="2 3">
    <name type="scientific">Belliella baltica (strain DSM 15883 / CIP 108006 / LMG 21964 / BA134)</name>
    <dbReference type="NCBI Taxonomy" id="866536"/>
    <lineage>
        <taxon>Bacteria</taxon>
        <taxon>Pseudomonadati</taxon>
        <taxon>Bacteroidota</taxon>
        <taxon>Cytophagia</taxon>
        <taxon>Cytophagales</taxon>
        <taxon>Cyclobacteriaceae</taxon>
        <taxon>Belliella</taxon>
    </lineage>
</organism>
<dbReference type="EMBL" id="CP003281">
    <property type="protein sequence ID" value="AFL85807.1"/>
    <property type="molecule type" value="Genomic_DNA"/>
</dbReference>
<dbReference type="AlphaFoldDB" id="I3Z989"/>
<dbReference type="KEGG" id="bbd:Belba_3300"/>
<gene>
    <name evidence="2" type="ordered locus">Belba_3300</name>
</gene>
<proteinExistence type="predicted"/>
<dbReference type="RefSeq" id="WP_014773744.1">
    <property type="nucleotide sequence ID" value="NC_018010.1"/>
</dbReference>
<keyword evidence="3" id="KW-1185">Reference proteome</keyword>
<evidence type="ECO:0000313" key="2">
    <source>
        <dbReference type="EMBL" id="AFL85807.1"/>
    </source>
</evidence>
<protein>
    <submittedName>
        <fullName evidence="2">Uncharacterized protein</fullName>
    </submittedName>
</protein>
<dbReference type="OrthoDB" id="751263at2"/>
<name>I3Z989_BELBD</name>